<reference evidence="2" key="2">
    <citation type="journal article" date="2019" name="MicrobiologyOpen">
        <title>High-quality draft genome sequence of Gaiella occulta isolated from a 150 meter deep mineral water borehole and comparison with the genome sequences of other deep-branching lineages of the phylum Actinobacteria.</title>
        <authorList>
            <person name="Severino R."/>
            <person name="Froufe H.J.C."/>
            <person name="Barroso C."/>
            <person name="Albuquerque L."/>
            <person name="Lobo-da-Cunha A."/>
            <person name="da Costa M.S."/>
            <person name="Egas C."/>
        </authorList>
    </citation>
    <scope>NUCLEOTIDE SEQUENCE [LARGE SCALE GENOMIC DNA]</scope>
    <source>
        <strain evidence="2">F2-233</strain>
    </source>
</reference>
<protein>
    <recommendedName>
        <fullName evidence="3">Transposase DDE domain group 1</fullName>
    </recommendedName>
</protein>
<proteinExistence type="predicted"/>
<dbReference type="Proteomes" id="UP000254134">
    <property type="component" value="Unassembled WGS sequence"/>
</dbReference>
<evidence type="ECO:0008006" key="3">
    <source>
        <dbReference type="Google" id="ProtNLM"/>
    </source>
</evidence>
<name>A0A7M2YSR0_9ACTN</name>
<comment type="caution">
    <text evidence="1">The sequence shown here is derived from an EMBL/GenBank/DDBJ whole genome shotgun (WGS) entry which is preliminary data.</text>
</comment>
<accession>A0A7M2YSR0</accession>
<dbReference type="EMBL" id="QQZY01000012">
    <property type="protein sequence ID" value="RDI73202.1"/>
    <property type="molecule type" value="Genomic_DNA"/>
</dbReference>
<dbReference type="AlphaFoldDB" id="A0A7M2YSR0"/>
<sequence length="121" mass="12893">MVHDDGAVGLDGLEVVFDDERVVSDAGVALVATLAQRLGIEALAQQRVRLRRDRPGAANAGRKVIALVYAMALGADSIDDTEILRAGRTRRLLGGWIPAPSTLGTFLRAFTFGHVRQLDGG</sequence>
<gene>
    <name evidence="1" type="ORF">Gocc_3067</name>
</gene>
<organism evidence="1 2">
    <name type="scientific">Gaiella occulta</name>
    <dbReference type="NCBI Taxonomy" id="1002870"/>
    <lineage>
        <taxon>Bacteria</taxon>
        <taxon>Bacillati</taxon>
        <taxon>Actinomycetota</taxon>
        <taxon>Thermoleophilia</taxon>
        <taxon>Gaiellales</taxon>
        <taxon>Gaiellaceae</taxon>
        <taxon>Gaiella</taxon>
    </lineage>
</organism>
<evidence type="ECO:0000313" key="1">
    <source>
        <dbReference type="EMBL" id="RDI73202.1"/>
    </source>
</evidence>
<reference evidence="1 2" key="1">
    <citation type="submission" date="2018-07" db="EMBL/GenBank/DDBJ databases">
        <title>High-quality-draft genome sequence of Gaiella occulta.</title>
        <authorList>
            <person name="Severino R."/>
            <person name="Froufe H.J.C."/>
            <person name="Rainey F.A."/>
            <person name="Barroso C."/>
            <person name="Albuquerque L."/>
            <person name="Lobo-Da-Cunha A."/>
            <person name="Da Costa M.S."/>
            <person name="Egas C."/>
        </authorList>
    </citation>
    <scope>NUCLEOTIDE SEQUENCE [LARGE SCALE GENOMIC DNA]</scope>
    <source>
        <strain evidence="1 2">F2-233</strain>
    </source>
</reference>
<evidence type="ECO:0000313" key="2">
    <source>
        <dbReference type="Proteomes" id="UP000254134"/>
    </source>
</evidence>
<keyword evidence="2" id="KW-1185">Reference proteome</keyword>